<dbReference type="EMBL" id="CP089984">
    <property type="protein sequence ID" value="WXB16234.1"/>
    <property type="molecule type" value="Genomic_DNA"/>
</dbReference>
<accession>A0ABZ2LZ62</accession>
<keyword evidence="1" id="KW-0805">Transcription regulation</keyword>
<organism evidence="4 5">
    <name type="scientific">Pendulispora albinea</name>
    <dbReference type="NCBI Taxonomy" id="2741071"/>
    <lineage>
        <taxon>Bacteria</taxon>
        <taxon>Pseudomonadati</taxon>
        <taxon>Myxococcota</taxon>
        <taxon>Myxococcia</taxon>
        <taxon>Myxococcales</taxon>
        <taxon>Sorangiineae</taxon>
        <taxon>Pendulisporaceae</taxon>
        <taxon>Pendulispora</taxon>
    </lineage>
</organism>
<dbReference type="InterPro" id="IPR002818">
    <property type="entry name" value="DJ-1/PfpI"/>
</dbReference>
<dbReference type="SUPFAM" id="SSF46689">
    <property type="entry name" value="Homeodomain-like"/>
    <property type="match status" value="2"/>
</dbReference>
<dbReference type="PANTHER" id="PTHR43130:SF3">
    <property type="entry name" value="HTH-TYPE TRANSCRIPTIONAL REGULATOR RV1931C"/>
    <property type="match status" value="1"/>
</dbReference>
<feature type="domain" description="HTH araC/xylS-type" evidence="3">
    <location>
        <begin position="237"/>
        <end position="335"/>
    </location>
</feature>
<dbReference type="PROSITE" id="PS01124">
    <property type="entry name" value="HTH_ARAC_FAMILY_2"/>
    <property type="match status" value="1"/>
</dbReference>
<evidence type="ECO:0000313" key="5">
    <source>
        <dbReference type="Proteomes" id="UP001370348"/>
    </source>
</evidence>
<evidence type="ECO:0000256" key="1">
    <source>
        <dbReference type="ARBA" id="ARBA00023015"/>
    </source>
</evidence>
<dbReference type="RefSeq" id="WP_394825863.1">
    <property type="nucleotide sequence ID" value="NZ_CP089984.1"/>
</dbReference>
<evidence type="ECO:0000256" key="2">
    <source>
        <dbReference type="ARBA" id="ARBA00023163"/>
    </source>
</evidence>
<dbReference type="Gene3D" id="1.10.10.60">
    <property type="entry name" value="Homeodomain-like"/>
    <property type="match status" value="1"/>
</dbReference>
<dbReference type="CDD" id="cd03137">
    <property type="entry name" value="GATase1_AraC_1"/>
    <property type="match status" value="1"/>
</dbReference>
<dbReference type="InterPro" id="IPR029062">
    <property type="entry name" value="Class_I_gatase-like"/>
</dbReference>
<protein>
    <submittedName>
        <fullName evidence="4">GlxA family transcriptional regulator</fullName>
    </submittedName>
</protein>
<dbReference type="SMART" id="SM00342">
    <property type="entry name" value="HTH_ARAC"/>
    <property type="match status" value="1"/>
</dbReference>
<sequence>MALREPKSDLPRQPSTTGRRIAVVVYPGAPLLDVTNTLEVFARANQRFIAMASRPPYAVDLVGPAKGPVATSIGVPIVASHGVGEADGPYDTLLLAGGESIHLAARDMPLRDWIRRMAAGSRRVGAICRGVFALAESGVLAGRRATTHWAWCAELAARYPDIAVEPEPVFVRDGSIYTSAGVSAALDLALAFVEDDHGRQLALELARELVLYVQRSAGQPQISALLSTQLATRSPIRALQAWILENLDEDLSVPTLARRMGMSPRNFSRVFAREVGRTPRQFVEKVRIEAARRLLEETEYGIDAVAARVGFTNTSTLRREFSGELGISPRNYRRNTQH</sequence>
<proteinExistence type="predicted"/>
<dbReference type="Proteomes" id="UP001370348">
    <property type="component" value="Chromosome"/>
</dbReference>
<dbReference type="InterPro" id="IPR009057">
    <property type="entry name" value="Homeodomain-like_sf"/>
</dbReference>
<reference evidence="4 5" key="1">
    <citation type="submission" date="2021-12" db="EMBL/GenBank/DDBJ databases">
        <title>Discovery of the Pendulisporaceae a myxobacterial family with distinct sporulation behavior and unique specialized metabolism.</title>
        <authorList>
            <person name="Garcia R."/>
            <person name="Popoff A."/>
            <person name="Bader C.D."/>
            <person name="Loehr J."/>
            <person name="Walesch S."/>
            <person name="Walt C."/>
            <person name="Boldt J."/>
            <person name="Bunk B."/>
            <person name="Haeckl F.J.F.P.J."/>
            <person name="Gunesch A.P."/>
            <person name="Birkelbach J."/>
            <person name="Nuebel U."/>
            <person name="Pietschmann T."/>
            <person name="Bach T."/>
            <person name="Mueller R."/>
        </authorList>
    </citation>
    <scope>NUCLEOTIDE SEQUENCE [LARGE SCALE GENOMIC DNA]</scope>
    <source>
        <strain evidence="4 5">MSr11954</strain>
    </source>
</reference>
<dbReference type="InterPro" id="IPR018060">
    <property type="entry name" value="HTH_AraC"/>
</dbReference>
<dbReference type="Pfam" id="PF12833">
    <property type="entry name" value="HTH_18"/>
    <property type="match status" value="1"/>
</dbReference>
<dbReference type="PANTHER" id="PTHR43130">
    <property type="entry name" value="ARAC-FAMILY TRANSCRIPTIONAL REGULATOR"/>
    <property type="match status" value="1"/>
</dbReference>
<keyword evidence="2" id="KW-0804">Transcription</keyword>
<dbReference type="Gene3D" id="3.40.50.880">
    <property type="match status" value="1"/>
</dbReference>
<name>A0ABZ2LZ62_9BACT</name>
<dbReference type="InterPro" id="IPR052158">
    <property type="entry name" value="INH-QAR"/>
</dbReference>
<gene>
    <name evidence="4" type="ORF">LZC94_02925</name>
</gene>
<dbReference type="SUPFAM" id="SSF52317">
    <property type="entry name" value="Class I glutamine amidotransferase-like"/>
    <property type="match status" value="1"/>
</dbReference>
<evidence type="ECO:0000259" key="3">
    <source>
        <dbReference type="PROSITE" id="PS01124"/>
    </source>
</evidence>
<evidence type="ECO:0000313" key="4">
    <source>
        <dbReference type="EMBL" id="WXB16234.1"/>
    </source>
</evidence>
<keyword evidence="5" id="KW-1185">Reference proteome</keyword>
<dbReference type="Pfam" id="PF01965">
    <property type="entry name" value="DJ-1_PfpI"/>
    <property type="match status" value="1"/>
</dbReference>